<dbReference type="InterPro" id="IPR000504">
    <property type="entry name" value="RRM_dom"/>
</dbReference>
<gene>
    <name evidence="3" type="ORF">M0812_00358</name>
    <name evidence="4" type="ORF">M0813_08728</name>
</gene>
<dbReference type="GO" id="GO:0005634">
    <property type="term" value="C:nucleus"/>
    <property type="evidence" value="ECO:0007669"/>
    <property type="project" value="InterPro"/>
</dbReference>
<dbReference type="AlphaFoldDB" id="A0AAV8A575"/>
<evidence type="ECO:0000313" key="5">
    <source>
        <dbReference type="Proteomes" id="UP001146793"/>
    </source>
</evidence>
<keyword evidence="1" id="KW-0694">RNA-binding</keyword>
<dbReference type="EMBL" id="JANTQA010000015">
    <property type="protein sequence ID" value="KAJ3447885.1"/>
    <property type="molecule type" value="Genomic_DNA"/>
</dbReference>
<dbReference type="SMART" id="SM00360">
    <property type="entry name" value="RRM"/>
    <property type="match status" value="1"/>
</dbReference>
<dbReference type="EMBL" id="JAOAOG010000326">
    <property type="protein sequence ID" value="KAJ6228691.1"/>
    <property type="molecule type" value="Genomic_DNA"/>
</dbReference>
<proteinExistence type="predicted"/>
<dbReference type="PANTHER" id="PTHR45894">
    <property type="entry name" value="RNA-BINDING PROTEIN 8A"/>
    <property type="match status" value="1"/>
</dbReference>
<protein>
    <submittedName>
        <fullName evidence="3">RNA-binding protein 8a</fullName>
    </submittedName>
</protein>
<evidence type="ECO:0000313" key="6">
    <source>
        <dbReference type="Proteomes" id="UP001150062"/>
    </source>
</evidence>
<dbReference type="Proteomes" id="UP001146793">
    <property type="component" value="Unassembled WGS sequence"/>
</dbReference>
<feature type="domain" description="RRM" evidence="2">
    <location>
        <begin position="15"/>
        <end position="93"/>
    </location>
</feature>
<keyword evidence="6" id="KW-1185">Reference proteome</keyword>
<evidence type="ECO:0000313" key="4">
    <source>
        <dbReference type="EMBL" id="KAJ6228691.1"/>
    </source>
</evidence>
<accession>A0AAV8A575</accession>
<comment type="caution">
    <text evidence="3">The sequence shown here is derived from an EMBL/GenBank/DDBJ whole genome shotgun (WGS) entry which is preliminary data.</text>
</comment>
<dbReference type="Proteomes" id="UP001150062">
    <property type="component" value="Unassembled WGS sequence"/>
</dbReference>
<organism evidence="3 5">
    <name type="scientific">Anaeramoeba flamelloides</name>
    <dbReference type="NCBI Taxonomy" id="1746091"/>
    <lineage>
        <taxon>Eukaryota</taxon>
        <taxon>Metamonada</taxon>
        <taxon>Anaeramoebidae</taxon>
        <taxon>Anaeramoeba</taxon>
    </lineage>
</organism>
<dbReference type="InterPro" id="IPR035979">
    <property type="entry name" value="RBD_domain_sf"/>
</dbReference>
<dbReference type="GO" id="GO:0003723">
    <property type="term" value="F:RNA binding"/>
    <property type="evidence" value="ECO:0007669"/>
    <property type="project" value="UniProtKB-UniRule"/>
</dbReference>
<dbReference type="Gene3D" id="3.30.70.330">
    <property type="match status" value="1"/>
</dbReference>
<reference evidence="4" key="1">
    <citation type="submission" date="2022-08" db="EMBL/GenBank/DDBJ databases">
        <title>Novel sulfate-reducing endosymbionts in the free-living metamonad Anaeramoeba.</title>
        <authorList>
            <person name="Jerlstrom-Hultqvist J."/>
            <person name="Cepicka I."/>
            <person name="Gallot-Lavallee L."/>
            <person name="Salas-Leiva D."/>
            <person name="Curtis B.A."/>
            <person name="Zahonova K."/>
            <person name="Pipaliya S."/>
            <person name="Dacks J."/>
            <person name="Roger A.J."/>
        </authorList>
    </citation>
    <scope>NUCLEOTIDE SEQUENCE</scope>
    <source>
        <strain evidence="4">Schooner1</strain>
    </source>
</reference>
<evidence type="ECO:0000256" key="1">
    <source>
        <dbReference type="PROSITE-ProRule" id="PRU00176"/>
    </source>
</evidence>
<name>A0AAV8A575_9EUKA</name>
<reference evidence="3" key="2">
    <citation type="submission" date="2022-08" db="EMBL/GenBank/DDBJ databases">
        <title>Novel sulphate-reducing endosymbionts in the free-living metamonad Anaeramoeba.</title>
        <authorList>
            <person name="Jerlstrom-Hultqvist J."/>
            <person name="Cepicka I."/>
            <person name="Gallot-Lavallee L."/>
            <person name="Salas-Leiva D."/>
            <person name="Curtis B.A."/>
            <person name="Zahonova K."/>
            <person name="Pipaliya S."/>
            <person name="Dacks J."/>
            <person name="Roger A.J."/>
        </authorList>
    </citation>
    <scope>NUCLEOTIDE SEQUENCE</scope>
    <source>
        <strain evidence="3">Busselton2</strain>
    </source>
</reference>
<evidence type="ECO:0000259" key="2">
    <source>
        <dbReference type="PROSITE" id="PS50102"/>
    </source>
</evidence>
<dbReference type="Pfam" id="PF00076">
    <property type="entry name" value="RRM_1"/>
    <property type="match status" value="1"/>
</dbReference>
<dbReference type="PROSITE" id="PS50102">
    <property type="entry name" value="RRM"/>
    <property type="match status" value="1"/>
</dbReference>
<dbReference type="GO" id="GO:0005737">
    <property type="term" value="C:cytoplasm"/>
    <property type="evidence" value="ECO:0007669"/>
    <property type="project" value="InterPro"/>
</dbReference>
<dbReference type="GO" id="GO:0006396">
    <property type="term" value="P:RNA processing"/>
    <property type="evidence" value="ECO:0007669"/>
    <property type="project" value="InterPro"/>
</dbReference>
<dbReference type="InterPro" id="IPR008111">
    <property type="entry name" value="RNA-bd_8"/>
</dbReference>
<sequence length="104" mass="11774">MSLPKFNPLKSINGWVLFFTGLNKDLDNNDIYDLVAEHGKIISCKRILDVKSGKFTGKALITMEQKVQCSSIIEQLNNQNIFGSTIKVGFAFMEPPPKENLYDY</sequence>
<dbReference type="SUPFAM" id="SSF54928">
    <property type="entry name" value="RNA-binding domain, RBD"/>
    <property type="match status" value="1"/>
</dbReference>
<dbReference type="InterPro" id="IPR012677">
    <property type="entry name" value="Nucleotide-bd_a/b_plait_sf"/>
</dbReference>
<evidence type="ECO:0000313" key="3">
    <source>
        <dbReference type="EMBL" id="KAJ3447885.1"/>
    </source>
</evidence>